<reference evidence="1 2" key="1">
    <citation type="submission" date="2020-06" db="EMBL/GenBank/DDBJ databases">
        <authorList>
            <person name="Li R."/>
            <person name="Bekaert M."/>
        </authorList>
    </citation>
    <scope>NUCLEOTIDE SEQUENCE [LARGE SCALE GENOMIC DNA]</scope>
    <source>
        <strain evidence="2">wild</strain>
    </source>
</reference>
<organism evidence="1 2">
    <name type="scientific">Mytilus coruscus</name>
    <name type="common">Sea mussel</name>
    <dbReference type="NCBI Taxonomy" id="42192"/>
    <lineage>
        <taxon>Eukaryota</taxon>
        <taxon>Metazoa</taxon>
        <taxon>Spiralia</taxon>
        <taxon>Lophotrochozoa</taxon>
        <taxon>Mollusca</taxon>
        <taxon>Bivalvia</taxon>
        <taxon>Autobranchia</taxon>
        <taxon>Pteriomorphia</taxon>
        <taxon>Mytilida</taxon>
        <taxon>Mytiloidea</taxon>
        <taxon>Mytilidae</taxon>
        <taxon>Mytilinae</taxon>
        <taxon>Mytilus</taxon>
    </lineage>
</organism>
<gene>
    <name evidence="1" type="ORF">MCOR_30315</name>
</gene>
<dbReference type="Proteomes" id="UP000507470">
    <property type="component" value="Unassembled WGS sequence"/>
</dbReference>
<evidence type="ECO:0000313" key="2">
    <source>
        <dbReference type="Proteomes" id="UP000507470"/>
    </source>
</evidence>
<accession>A0A6J8CIX1</accession>
<dbReference type="EMBL" id="CACVKT020005560">
    <property type="protein sequence ID" value="CAC5395671.1"/>
    <property type="molecule type" value="Genomic_DNA"/>
</dbReference>
<dbReference type="OrthoDB" id="6753017at2759"/>
<protein>
    <submittedName>
        <fullName evidence="1">Uncharacterized protein</fullName>
    </submittedName>
</protein>
<proteinExistence type="predicted"/>
<keyword evidence="2" id="KW-1185">Reference proteome</keyword>
<sequence>MRSVKTAGGLTRGRGMTESQRSVWLMSMPACAQVNQAMQDLYGVGYFSSEQQKDETRARQKKDTDYIQTLLTFLKSRNPFIKPEVERSLRNIETGVVADKTVNVDDAKKVRTSIIQELVGKNIADHTFRRKKSKQLRLETQFRQNLTANLL</sequence>
<evidence type="ECO:0000313" key="1">
    <source>
        <dbReference type="EMBL" id="CAC5395671.1"/>
    </source>
</evidence>
<name>A0A6J8CIX1_MYTCO</name>
<dbReference type="AlphaFoldDB" id="A0A6J8CIX1"/>